<keyword evidence="4" id="KW-0238">DNA-binding</keyword>
<evidence type="ECO:0000313" key="10">
    <source>
        <dbReference type="EMBL" id="KAK1384633.1"/>
    </source>
</evidence>
<dbReference type="EMBL" id="JAUIZM010000005">
    <property type="protein sequence ID" value="KAK1384633.1"/>
    <property type="molecule type" value="Genomic_DNA"/>
</dbReference>
<dbReference type="PANTHER" id="PTHR31384:SF79">
    <property type="entry name" value="AUXIN RESPONSE FACTOR 2"/>
    <property type="match status" value="1"/>
</dbReference>
<dbReference type="PANTHER" id="PTHR31384">
    <property type="entry name" value="AUXIN RESPONSE FACTOR 4-RELATED"/>
    <property type="match status" value="1"/>
</dbReference>
<keyword evidence="11" id="KW-1185">Reference proteome</keyword>
<dbReference type="InterPro" id="IPR015300">
    <property type="entry name" value="DNA-bd_pseudobarrel_sf"/>
</dbReference>
<evidence type="ECO:0000256" key="6">
    <source>
        <dbReference type="ARBA" id="ARBA00023242"/>
    </source>
</evidence>
<proteinExistence type="inferred from homology"/>
<keyword evidence="3" id="KW-0805">Transcription regulation</keyword>
<protein>
    <recommendedName>
        <fullName evidence="9">Auxin response factor domain-containing protein</fullName>
    </recommendedName>
</protein>
<accession>A0AAD8MUS9</accession>
<comment type="similarity">
    <text evidence="2">Belongs to the ARF family.</text>
</comment>
<dbReference type="SUPFAM" id="SSF101936">
    <property type="entry name" value="DNA-binding pseudobarrel domain"/>
    <property type="match status" value="1"/>
</dbReference>
<evidence type="ECO:0000256" key="1">
    <source>
        <dbReference type="ARBA" id="ARBA00004123"/>
    </source>
</evidence>
<gene>
    <name evidence="10" type="ORF">POM88_022368</name>
</gene>
<evidence type="ECO:0000259" key="9">
    <source>
        <dbReference type="Pfam" id="PF06507"/>
    </source>
</evidence>
<evidence type="ECO:0000256" key="5">
    <source>
        <dbReference type="ARBA" id="ARBA00023163"/>
    </source>
</evidence>
<dbReference type="Proteomes" id="UP001237642">
    <property type="component" value="Unassembled WGS sequence"/>
</dbReference>
<evidence type="ECO:0000256" key="7">
    <source>
        <dbReference type="ARBA" id="ARBA00023294"/>
    </source>
</evidence>
<dbReference type="Gene3D" id="2.40.330.10">
    <property type="entry name" value="DNA-binding pseudobarrel domain"/>
    <property type="match status" value="1"/>
</dbReference>
<feature type="domain" description="Auxin response factor" evidence="9">
    <location>
        <begin position="134"/>
        <end position="185"/>
    </location>
</feature>
<evidence type="ECO:0000256" key="3">
    <source>
        <dbReference type="ARBA" id="ARBA00023015"/>
    </source>
</evidence>
<evidence type="ECO:0000256" key="8">
    <source>
        <dbReference type="SAM" id="MobiDB-lite"/>
    </source>
</evidence>
<keyword evidence="5" id="KW-0804">Transcription</keyword>
<dbReference type="Pfam" id="PF06507">
    <property type="entry name" value="ARF_AD"/>
    <property type="match status" value="1"/>
</dbReference>
<dbReference type="AlphaFoldDB" id="A0AAD8MUS9"/>
<keyword evidence="6" id="KW-0539">Nucleus</keyword>
<reference evidence="10" key="1">
    <citation type="submission" date="2023-02" db="EMBL/GenBank/DDBJ databases">
        <title>Genome of toxic invasive species Heracleum sosnowskyi carries increased number of genes despite the absence of recent whole-genome duplications.</title>
        <authorList>
            <person name="Schelkunov M."/>
            <person name="Shtratnikova V."/>
            <person name="Makarenko M."/>
            <person name="Klepikova A."/>
            <person name="Omelchenko D."/>
            <person name="Novikova G."/>
            <person name="Obukhova E."/>
            <person name="Bogdanov V."/>
            <person name="Penin A."/>
            <person name="Logacheva M."/>
        </authorList>
    </citation>
    <scope>NUCLEOTIDE SEQUENCE</scope>
    <source>
        <strain evidence="10">Hsosn_3</strain>
        <tissue evidence="10">Leaf</tissue>
    </source>
</reference>
<dbReference type="GO" id="GO:0003677">
    <property type="term" value="F:DNA binding"/>
    <property type="evidence" value="ECO:0007669"/>
    <property type="project" value="UniProtKB-KW"/>
</dbReference>
<keyword evidence="7" id="KW-0927">Auxin signaling pathway</keyword>
<dbReference type="GO" id="GO:0005634">
    <property type="term" value="C:nucleus"/>
    <property type="evidence" value="ECO:0007669"/>
    <property type="project" value="UniProtKB-SubCell"/>
</dbReference>
<dbReference type="FunFam" id="2.30.30.1040:FF:000001">
    <property type="entry name" value="Auxin response factor"/>
    <property type="match status" value="1"/>
</dbReference>
<dbReference type="InterPro" id="IPR044835">
    <property type="entry name" value="ARF_plant"/>
</dbReference>
<organism evidence="10 11">
    <name type="scientific">Heracleum sosnowskyi</name>
    <dbReference type="NCBI Taxonomy" id="360622"/>
    <lineage>
        <taxon>Eukaryota</taxon>
        <taxon>Viridiplantae</taxon>
        <taxon>Streptophyta</taxon>
        <taxon>Embryophyta</taxon>
        <taxon>Tracheophyta</taxon>
        <taxon>Spermatophyta</taxon>
        <taxon>Magnoliopsida</taxon>
        <taxon>eudicotyledons</taxon>
        <taxon>Gunneridae</taxon>
        <taxon>Pentapetalae</taxon>
        <taxon>asterids</taxon>
        <taxon>campanulids</taxon>
        <taxon>Apiales</taxon>
        <taxon>Apiaceae</taxon>
        <taxon>Apioideae</taxon>
        <taxon>apioid superclade</taxon>
        <taxon>Tordylieae</taxon>
        <taxon>Tordyliinae</taxon>
        <taxon>Heracleum</taxon>
    </lineage>
</organism>
<dbReference type="GO" id="GO:0006355">
    <property type="term" value="P:regulation of DNA-templated transcription"/>
    <property type="evidence" value="ECO:0007669"/>
    <property type="project" value="InterPro"/>
</dbReference>
<comment type="subcellular location">
    <subcellularLocation>
        <location evidence="1">Nucleus</location>
    </subcellularLocation>
</comment>
<evidence type="ECO:0000256" key="4">
    <source>
        <dbReference type="ARBA" id="ARBA00023125"/>
    </source>
</evidence>
<name>A0AAD8MUS9_9APIA</name>
<reference evidence="10" key="2">
    <citation type="submission" date="2023-05" db="EMBL/GenBank/DDBJ databases">
        <authorList>
            <person name="Schelkunov M.I."/>
        </authorList>
    </citation>
    <scope>NUCLEOTIDE SEQUENCE</scope>
    <source>
        <strain evidence="10">Hsosn_3</strain>
        <tissue evidence="10">Leaf</tissue>
    </source>
</reference>
<dbReference type="GO" id="GO:0009734">
    <property type="term" value="P:auxin-activated signaling pathway"/>
    <property type="evidence" value="ECO:0007669"/>
    <property type="project" value="UniProtKB-KW"/>
</dbReference>
<evidence type="ECO:0000313" key="11">
    <source>
        <dbReference type="Proteomes" id="UP001237642"/>
    </source>
</evidence>
<dbReference type="InterPro" id="IPR010525">
    <property type="entry name" value="ARF_dom"/>
</dbReference>
<comment type="caution">
    <text evidence="10">The sequence shown here is derived from an EMBL/GenBank/DDBJ whole genome shotgun (WGS) entry which is preliminary data.</text>
</comment>
<feature type="compositionally biased region" description="Pro residues" evidence="8">
    <location>
        <begin position="187"/>
        <end position="197"/>
    </location>
</feature>
<feature type="region of interest" description="Disordered" evidence="8">
    <location>
        <begin position="171"/>
        <end position="208"/>
    </location>
</feature>
<dbReference type="Gene3D" id="2.30.30.1040">
    <property type="match status" value="1"/>
</dbReference>
<evidence type="ECO:0000256" key="2">
    <source>
        <dbReference type="ARBA" id="ARBA00007853"/>
    </source>
</evidence>
<sequence length="222" mass="25543">MPKSIGSKWRPTSYPSSPSVLKPVLKRQTQSGWSVFLSSKRLVAGDAFTFLRGENWDLRVGVRRALRQLSDVPSSFISSHSMHLGVLSTAWHATQMGTMFTVYYKPRQDQPFRVYCVPYDQYTESVKKQLFISTPERRFTGTIVGTEETDPKSWPGSMWRFLKVRWDETSSIPRPDTVSPWKIKPALSPPTLNPLPVPRQKRPRSKCISLMDREREVKILRG</sequence>